<keyword evidence="7" id="KW-1185">Reference proteome</keyword>
<dbReference type="OrthoDB" id="9804072at2"/>
<proteinExistence type="inferred from homology"/>
<keyword evidence="1 2" id="KW-0663">Pyridoxal phosphate</keyword>
<comment type="caution">
    <text evidence="6">The sequence shown here is derived from an EMBL/GenBank/DDBJ whole genome shotgun (WGS) entry which is preliminary data.</text>
</comment>
<dbReference type="InterPro" id="IPR011078">
    <property type="entry name" value="PyrdxlP_homeostasis"/>
</dbReference>
<feature type="domain" description="Alanine racemase N-terminal" evidence="5">
    <location>
        <begin position="37"/>
        <end position="238"/>
    </location>
</feature>
<reference evidence="6 7" key="1">
    <citation type="submission" date="2019-07" db="EMBL/GenBank/DDBJ databases">
        <title>Qingshengfaniella alkalisoli gen. nov., sp. nov., isolated from saline soil.</title>
        <authorList>
            <person name="Xu L."/>
            <person name="Huang X.-X."/>
            <person name="Sun J.-Q."/>
        </authorList>
    </citation>
    <scope>NUCLEOTIDE SEQUENCE [LARGE SCALE GENOMIC DNA]</scope>
    <source>
        <strain evidence="6 7">DSM 27279</strain>
    </source>
</reference>
<evidence type="ECO:0000313" key="6">
    <source>
        <dbReference type="EMBL" id="TSH97960.1"/>
    </source>
</evidence>
<comment type="cofactor">
    <cofactor evidence="3">
        <name>pyridoxal 5'-phosphate</name>
        <dbReference type="ChEBI" id="CHEBI:597326"/>
    </cofactor>
</comment>
<dbReference type="SUPFAM" id="SSF51419">
    <property type="entry name" value="PLP-binding barrel"/>
    <property type="match status" value="1"/>
</dbReference>
<dbReference type="Proteomes" id="UP000318405">
    <property type="component" value="Unassembled WGS sequence"/>
</dbReference>
<dbReference type="PIRSF" id="PIRSF004848">
    <property type="entry name" value="YBL036c_PLPDEIII"/>
    <property type="match status" value="1"/>
</dbReference>
<dbReference type="FunFam" id="3.20.20.10:FF:000018">
    <property type="entry name" value="Pyridoxal phosphate homeostasis protein"/>
    <property type="match status" value="1"/>
</dbReference>
<evidence type="ECO:0000256" key="4">
    <source>
        <dbReference type="RuleBase" id="RU004514"/>
    </source>
</evidence>
<evidence type="ECO:0000256" key="3">
    <source>
        <dbReference type="PIRSR" id="PIRSR004848-1"/>
    </source>
</evidence>
<dbReference type="AlphaFoldDB" id="A0A556AYE1"/>
<dbReference type="EMBL" id="VLTJ01000007">
    <property type="protein sequence ID" value="TSH97960.1"/>
    <property type="molecule type" value="Genomic_DNA"/>
</dbReference>
<evidence type="ECO:0000256" key="1">
    <source>
        <dbReference type="ARBA" id="ARBA00022898"/>
    </source>
</evidence>
<dbReference type="InterPro" id="IPR029066">
    <property type="entry name" value="PLP-binding_barrel"/>
</dbReference>
<evidence type="ECO:0000259" key="5">
    <source>
        <dbReference type="Pfam" id="PF01168"/>
    </source>
</evidence>
<dbReference type="Gene3D" id="3.20.20.10">
    <property type="entry name" value="Alanine racemase"/>
    <property type="match status" value="1"/>
</dbReference>
<organism evidence="6 7">
    <name type="scientific">Verticiella sediminum</name>
    <dbReference type="NCBI Taxonomy" id="1247510"/>
    <lineage>
        <taxon>Bacteria</taxon>
        <taxon>Pseudomonadati</taxon>
        <taxon>Pseudomonadota</taxon>
        <taxon>Betaproteobacteria</taxon>
        <taxon>Burkholderiales</taxon>
        <taxon>Alcaligenaceae</taxon>
        <taxon>Verticiella</taxon>
    </lineage>
</organism>
<gene>
    <name evidence="6" type="ORF">FOZ76_03990</name>
</gene>
<dbReference type="NCBIfam" id="TIGR00044">
    <property type="entry name" value="YggS family pyridoxal phosphate-dependent enzyme"/>
    <property type="match status" value="1"/>
</dbReference>
<dbReference type="HAMAP" id="MF_02087">
    <property type="entry name" value="PLP_homeostasis"/>
    <property type="match status" value="1"/>
</dbReference>
<dbReference type="RefSeq" id="WP_143946842.1">
    <property type="nucleotide sequence ID" value="NZ_BAABMB010000004.1"/>
</dbReference>
<comment type="similarity">
    <text evidence="2 4">Belongs to the pyridoxal phosphate-binding protein YggS/PROSC family.</text>
</comment>
<dbReference type="GO" id="GO:0030170">
    <property type="term" value="F:pyridoxal phosphate binding"/>
    <property type="evidence" value="ECO:0007669"/>
    <property type="project" value="UniProtKB-UniRule"/>
</dbReference>
<protein>
    <recommendedName>
        <fullName evidence="2">Pyridoxal phosphate homeostasis protein</fullName>
        <shortName evidence="2">PLP homeostasis protein</shortName>
    </recommendedName>
</protein>
<evidence type="ECO:0000313" key="7">
    <source>
        <dbReference type="Proteomes" id="UP000318405"/>
    </source>
</evidence>
<evidence type="ECO:0000256" key="2">
    <source>
        <dbReference type="HAMAP-Rule" id="MF_02087"/>
    </source>
</evidence>
<accession>A0A556AYE1</accession>
<name>A0A556AYE1_9BURK</name>
<dbReference type="PANTHER" id="PTHR10146:SF14">
    <property type="entry name" value="PYRIDOXAL PHOSPHATE HOMEOSTASIS PROTEIN"/>
    <property type="match status" value="1"/>
</dbReference>
<dbReference type="PANTHER" id="PTHR10146">
    <property type="entry name" value="PROLINE SYNTHETASE CO-TRANSCRIBED BACTERIAL HOMOLOG PROTEIN"/>
    <property type="match status" value="1"/>
</dbReference>
<feature type="modified residue" description="N6-(pyridoxal phosphate)lysine" evidence="2 3">
    <location>
        <position position="45"/>
    </location>
</feature>
<comment type="function">
    <text evidence="2">Pyridoxal 5'-phosphate (PLP)-binding protein, which is involved in PLP homeostasis.</text>
</comment>
<dbReference type="Pfam" id="PF01168">
    <property type="entry name" value="Ala_racemase_N"/>
    <property type="match status" value="1"/>
</dbReference>
<sequence>MTDSIDKGDLAALNASFQAVEARIASACTDAGRERSSVRLLPVTKTVAPARLRAAHALGYAWFGENKVQEAQEKAEALAELAIDWCIIGHLQTNKARHVARFAAELHSLDSLRLAAELDRRLQAEGRAMRVLIQVNTSGEASKAGLAPQDVPAFLRELPAFASLQVRGFMTLAMASDDEARVRGCFRLLRSLREAARQDAPAGLAFDELSMGMSGDFPWAIAEGATIVRVGTALFGERHYA</sequence>
<dbReference type="InterPro" id="IPR001608">
    <property type="entry name" value="Ala_racemase_N"/>
</dbReference>
<dbReference type="CDD" id="cd00635">
    <property type="entry name" value="PLPDE_III_YBL036c_like"/>
    <property type="match status" value="1"/>
</dbReference>